<accession>A0A165LQ20</accession>
<sequence>MAYHRVDSPLVNNVTLCTKVSFEYKFQKLWEPGEERDFEGDTNGMAVVVVVDSLRSILCACDSRRLLVGGLIILLDTAVCFRWILPFQSCS</sequence>
<evidence type="ECO:0000313" key="2">
    <source>
        <dbReference type="EMBL" id="KZT64709.1"/>
    </source>
</evidence>
<keyword evidence="1" id="KW-0812">Transmembrane</keyword>
<proteinExistence type="predicted"/>
<keyword evidence="1" id="KW-1133">Transmembrane helix</keyword>
<protein>
    <submittedName>
        <fullName evidence="2">Uncharacterized protein</fullName>
    </submittedName>
</protein>
<name>A0A165LQ20_9APHY</name>
<dbReference type="AlphaFoldDB" id="A0A165LQ20"/>
<keyword evidence="3" id="KW-1185">Reference proteome</keyword>
<gene>
    <name evidence="2" type="ORF">DAEQUDRAFT_599736</name>
</gene>
<evidence type="ECO:0000313" key="3">
    <source>
        <dbReference type="Proteomes" id="UP000076727"/>
    </source>
</evidence>
<evidence type="ECO:0000256" key="1">
    <source>
        <dbReference type="SAM" id="Phobius"/>
    </source>
</evidence>
<keyword evidence="1" id="KW-0472">Membrane</keyword>
<reference evidence="2 3" key="1">
    <citation type="journal article" date="2016" name="Mol. Biol. Evol.">
        <title>Comparative Genomics of Early-Diverging Mushroom-Forming Fungi Provides Insights into the Origins of Lignocellulose Decay Capabilities.</title>
        <authorList>
            <person name="Nagy L.G."/>
            <person name="Riley R."/>
            <person name="Tritt A."/>
            <person name="Adam C."/>
            <person name="Daum C."/>
            <person name="Floudas D."/>
            <person name="Sun H."/>
            <person name="Yadav J.S."/>
            <person name="Pangilinan J."/>
            <person name="Larsson K.H."/>
            <person name="Matsuura K."/>
            <person name="Barry K."/>
            <person name="Labutti K."/>
            <person name="Kuo R."/>
            <person name="Ohm R.A."/>
            <person name="Bhattacharya S.S."/>
            <person name="Shirouzu T."/>
            <person name="Yoshinaga Y."/>
            <person name="Martin F.M."/>
            <person name="Grigoriev I.V."/>
            <person name="Hibbett D.S."/>
        </authorList>
    </citation>
    <scope>NUCLEOTIDE SEQUENCE [LARGE SCALE GENOMIC DNA]</scope>
    <source>
        <strain evidence="2 3">L-15889</strain>
    </source>
</reference>
<feature type="transmembrane region" description="Helical" evidence="1">
    <location>
        <begin position="66"/>
        <end position="85"/>
    </location>
</feature>
<dbReference type="EMBL" id="KV429121">
    <property type="protein sequence ID" value="KZT64709.1"/>
    <property type="molecule type" value="Genomic_DNA"/>
</dbReference>
<organism evidence="2 3">
    <name type="scientific">Daedalea quercina L-15889</name>
    <dbReference type="NCBI Taxonomy" id="1314783"/>
    <lineage>
        <taxon>Eukaryota</taxon>
        <taxon>Fungi</taxon>
        <taxon>Dikarya</taxon>
        <taxon>Basidiomycota</taxon>
        <taxon>Agaricomycotina</taxon>
        <taxon>Agaricomycetes</taxon>
        <taxon>Polyporales</taxon>
        <taxon>Fomitopsis</taxon>
    </lineage>
</organism>
<dbReference type="Proteomes" id="UP000076727">
    <property type="component" value="Unassembled WGS sequence"/>
</dbReference>